<protein>
    <recommendedName>
        <fullName evidence="8">Regulator of SigK</fullName>
    </recommendedName>
    <alternativeName>
        <fullName evidence="7">Sigma-K anti-sigma factor RskA</fullName>
    </alternativeName>
</protein>
<evidence type="ECO:0000256" key="2">
    <source>
        <dbReference type="ARBA" id="ARBA00004236"/>
    </source>
</evidence>
<proteinExistence type="predicted"/>
<keyword evidence="4 9" id="KW-0812">Transmembrane</keyword>
<dbReference type="GO" id="GO:0006417">
    <property type="term" value="P:regulation of translation"/>
    <property type="evidence" value="ECO:0007669"/>
    <property type="project" value="TreeGrafter"/>
</dbReference>
<comment type="subcellular location">
    <subcellularLocation>
        <location evidence="2">Cell membrane</location>
    </subcellularLocation>
    <subcellularLocation>
        <location evidence="1">Membrane</location>
        <topology evidence="1">Single-pass membrane protein</topology>
    </subcellularLocation>
</comment>
<dbReference type="GO" id="GO:0016989">
    <property type="term" value="F:sigma factor antagonist activity"/>
    <property type="evidence" value="ECO:0007669"/>
    <property type="project" value="TreeGrafter"/>
</dbReference>
<evidence type="ECO:0000256" key="5">
    <source>
        <dbReference type="ARBA" id="ARBA00022989"/>
    </source>
</evidence>
<evidence type="ECO:0000313" key="11">
    <source>
        <dbReference type="EMBL" id="CAB4580699.1"/>
    </source>
</evidence>
<evidence type="ECO:0000256" key="3">
    <source>
        <dbReference type="ARBA" id="ARBA00022475"/>
    </source>
</evidence>
<evidence type="ECO:0000256" key="6">
    <source>
        <dbReference type="ARBA" id="ARBA00023136"/>
    </source>
</evidence>
<accession>A0A6J6EZE8</accession>
<dbReference type="InterPro" id="IPR018764">
    <property type="entry name" value="RskA_C"/>
</dbReference>
<reference evidence="11" key="1">
    <citation type="submission" date="2020-05" db="EMBL/GenBank/DDBJ databases">
        <authorList>
            <person name="Chiriac C."/>
            <person name="Salcher M."/>
            <person name="Ghai R."/>
            <person name="Kavagutti S V."/>
        </authorList>
    </citation>
    <scope>NUCLEOTIDE SEQUENCE</scope>
</reference>
<dbReference type="AlphaFoldDB" id="A0A6J6EZE8"/>
<name>A0A6J6EZE8_9ZZZZ</name>
<evidence type="ECO:0000256" key="1">
    <source>
        <dbReference type="ARBA" id="ARBA00004167"/>
    </source>
</evidence>
<keyword evidence="5 9" id="KW-1133">Transmembrane helix</keyword>
<evidence type="ECO:0000259" key="10">
    <source>
        <dbReference type="Pfam" id="PF10099"/>
    </source>
</evidence>
<evidence type="ECO:0000256" key="9">
    <source>
        <dbReference type="SAM" id="Phobius"/>
    </source>
</evidence>
<dbReference type="PANTHER" id="PTHR37461">
    <property type="entry name" value="ANTI-SIGMA-K FACTOR RSKA"/>
    <property type="match status" value="1"/>
</dbReference>
<dbReference type="GO" id="GO:0005886">
    <property type="term" value="C:plasma membrane"/>
    <property type="evidence" value="ECO:0007669"/>
    <property type="project" value="UniProtKB-SubCell"/>
</dbReference>
<dbReference type="Pfam" id="PF10099">
    <property type="entry name" value="RskA_C"/>
    <property type="match status" value="1"/>
</dbReference>
<dbReference type="InterPro" id="IPR041916">
    <property type="entry name" value="Anti_sigma_zinc_sf"/>
</dbReference>
<dbReference type="Gene3D" id="1.10.10.1320">
    <property type="entry name" value="Anti-sigma factor, zinc-finger domain"/>
    <property type="match status" value="1"/>
</dbReference>
<sequence length="277" mass="28331">MSAEELELDELLGAYALDAVSEEERRAVDQYLLISPKARQEVAEHREVATMLAWSGMSAPEGLWDRIAASLDTSIDEAPRPSGRLASVLDGSSGAGAAGAAVGGVSADPVVDLAARRRTSARHRWRSAGSWVAASAAAAVVAVIAVTALTGTETEQPPLAAAVEQARSDRDSQVATLMRADGTVGAEVVIDQDGHGYLLGASLPSLPSDQTYQLWGVIGEQVISLGVLGTNPEIELFSSGGEAVSTLVVTIEPAGGVVSNGNPDGAFAGDVGMIGSV</sequence>
<evidence type="ECO:0000256" key="4">
    <source>
        <dbReference type="ARBA" id="ARBA00022692"/>
    </source>
</evidence>
<keyword evidence="6 9" id="KW-0472">Membrane</keyword>
<dbReference type="EMBL" id="CAEZSR010000151">
    <property type="protein sequence ID" value="CAB4580699.1"/>
    <property type="molecule type" value="Genomic_DNA"/>
</dbReference>
<feature type="domain" description="Anti-sigma K factor RskA C-terminal" evidence="10">
    <location>
        <begin position="134"/>
        <end position="258"/>
    </location>
</feature>
<dbReference type="InterPro" id="IPR051474">
    <property type="entry name" value="Anti-sigma-K/W_factor"/>
</dbReference>
<keyword evidence="3" id="KW-1003">Cell membrane</keyword>
<evidence type="ECO:0000256" key="8">
    <source>
        <dbReference type="ARBA" id="ARBA00030803"/>
    </source>
</evidence>
<gene>
    <name evidence="11" type="ORF">UFOPK1493_03052</name>
</gene>
<feature type="transmembrane region" description="Helical" evidence="9">
    <location>
        <begin position="128"/>
        <end position="149"/>
    </location>
</feature>
<dbReference type="PANTHER" id="PTHR37461:SF1">
    <property type="entry name" value="ANTI-SIGMA-K FACTOR RSKA"/>
    <property type="match status" value="1"/>
</dbReference>
<organism evidence="11">
    <name type="scientific">freshwater metagenome</name>
    <dbReference type="NCBI Taxonomy" id="449393"/>
    <lineage>
        <taxon>unclassified sequences</taxon>
        <taxon>metagenomes</taxon>
        <taxon>ecological metagenomes</taxon>
    </lineage>
</organism>
<evidence type="ECO:0000256" key="7">
    <source>
        <dbReference type="ARBA" id="ARBA00029829"/>
    </source>
</evidence>